<protein>
    <submittedName>
        <fullName evidence="1">Chromosome undetermined SCAF10286, whole genome shotgun sequence</fullName>
    </submittedName>
</protein>
<dbReference type="AlphaFoldDB" id="Q4T2E5"/>
<name>Q4T2E5_TETNG</name>
<reference evidence="1" key="2">
    <citation type="submission" date="2004-02" db="EMBL/GenBank/DDBJ databases">
        <authorList>
            <consortium name="Genoscope"/>
            <consortium name="Whitehead Institute Centre for Genome Research"/>
        </authorList>
    </citation>
    <scope>NUCLEOTIDE SEQUENCE</scope>
</reference>
<sequence>SYYSHTIDFNTGSHHTRPALIPASEKGNDMAHALRVLHRAR</sequence>
<accession>Q4T2E5</accession>
<reference evidence="1" key="1">
    <citation type="journal article" date="2004" name="Nature">
        <title>Genome duplication in the teleost fish Tetraodon nigroviridis reveals the early vertebrate proto-karyotype.</title>
        <authorList>
            <person name="Jaillon O."/>
            <person name="Aury J.-M."/>
            <person name="Brunet F."/>
            <person name="Petit J.-L."/>
            <person name="Stange-Thomann N."/>
            <person name="Mauceli E."/>
            <person name="Bouneau L."/>
            <person name="Fischer C."/>
            <person name="Ozouf-Costaz C."/>
            <person name="Bernot A."/>
            <person name="Nicaud S."/>
            <person name="Jaffe D."/>
            <person name="Fisher S."/>
            <person name="Lutfalla G."/>
            <person name="Dossat C."/>
            <person name="Segurens B."/>
            <person name="Dasilva C."/>
            <person name="Salanoubat M."/>
            <person name="Levy M."/>
            <person name="Boudet N."/>
            <person name="Castellano S."/>
            <person name="Anthouard V."/>
            <person name="Jubin C."/>
            <person name="Castelli V."/>
            <person name="Katinka M."/>
            <person name="Vacherie B."/>
            <person name="Biemont C."/>
            <person name="Skalli Z."/>
            <person name="Cattolico L."/>
            <person name="Poulain J."/>
            <person name="De Berardinis V."/>
            <person name="Cruaud C."/>
            <person name="Duprat S."/>
            <person name="Brottier P."/>
            <person name="Coutanceau J.-P."/>
            <person name="Gouzy J."/>
            <person name="Parra G."/>
            <person name="Lardier G."/>
            <person name="Chapple C."/>
            <person name="McKernan K.J."/>
            <person name="McEwan P."/>
            <person name="Bosak S."/>
            <person name="Kellis M."/>
            <person name="Volff J.-N."/>
            <person name="Guigo R."/>
            <person name="Zody M.C."/>
            <person name="Mesirov J."/>
            <person name="Lindblad-Toh K."/>
            <person name="Birren B."/>
            <person name="Nusbaum C."/>
            <person name="Kahn D."/>
            <person name="Robinson-Rechavi M."/>
            <person name="Laudet V."/>
            <person name="Schachter V."/>
            <person name="Quetier F."/>
            <person name="Saurin W."/>
            <person name="Scarpelli C."/>
            <person name="Wincker P."/>
            <person name="Lander E.S."/>
            <person name="Weissenbach J."/>
            <person name="Roest Crollius H."/>
        </authorList>
    </citation>
    <scope>NUCLEOTIDE SEQUENCE [LARGE SCALE GENOMIC DNA]</scope>
</reference>
<proteinExistence type="predicted"/>
<evidence type="ECO:0000313" key="1">
    <source>
        <dbReference type="EMBL" id="CAF92937.1"/>
    </source>
</evidence>
<organism evidence="1">
    <name type="scientific">Tetraodon nigroviridis</name>
    <name type="common">Spotted green pufferfish</name>
    <name type="synonym">Chelonodon nigroviridis</name>
    <dbReference type="NCBI Taxonomy" id="99883"/>
    <lineage>
        <taxon>Eukaryota</taxon>
        <taxon>Metazoa</taxon>
        <taxon>Chordata</taxon>
        <taxon>Craniata</taxon>
        <taxon>Vertebrata</taxon>
        <taxon>Euteleostomi</taxon>
        <taxon>Actinopterygii</taxon>
        <taxon>Neopterygii</taxon>
        <taxon>Teleostei</taxon>
        <taxon>Neoteleostei</taxon>
        <taxon>Acanthomorphata</taxon>
        <taxon>Eupercaria</taxon>
        <taxon>Tetraodontiformes</taxon>
        <taxon>Tetradontoidea</taxon>
        <taxon>Tetraodontidae</taxon>
        <taxon>Tetraodon</taxon>
    </lineage>
</organism>
<feature type="non-terminal residue" evidence="1">
    <location>
        <position position="1"/>
    </location>
</feature>
<gene>
    <name evidence="1" type="ORF">GSTENG00008375001</name>
</gene>
<dbReference type="KEGG" id="tng:GSTEN00008375G001"/>
<dbReference type="EMBL" id="CAAE01010286">
    <property type="protein sequence ID" value="CAF92937.1"/>
    <property type="molecule type" value="Genomic_DNA"/>
</dbReference>